<dbReference type="EMBL" id="FONT01000001">
    <property type="protein sequence ID" value="SFE36290.1"/>
    <property type="molecule type" value="Genomic_DNA"/>
</dbReference>
<keyword evidence="7" id="KW-0479">Metal-binding</keyword>
<keyword evidence="5 7" id="KW-0411">Iron-sulfur</keyword>
<dbReference type="Pfam" id="PF01507">
    <property type="entry name" value="PAPS_reduct"/>
    <property type="match status" value="1"/>
</dbReference>
<evidence type="ECO:0000313" key="10">
    <source>
        <dbReference type="Proteomes" id="UP000199516"/>
    </source>
</evidence>
<dbReference type="SUPFAM" id="SSF52402">
    <property type="entry name" value="Adenine nucleotide alpha hydrolases-like"/>
    <property type="match status" value="1"/>
</dbReference>
<name>A0A1I2A0M4_9BACI</name>
<dbReference type="GO" id="GO:0046872">
    <property type="term" value="F:metal ion binding"/>
    <property type="evidence" value="ECO:0007669"/>
    <property type="project" value="UniProtKB-KW"/>
</dbReference>
<dbReference type="STRING" id="930128.SAMN05192532_101506"/>
<dbReference type="InterPro" id="IPR014729">
    <property type="entry name" value="Rossmann-like_a/b/a_fold"/>
</dbReference>
<dbReference type="GO" id="GO:0043866">
    <property type="term" value="F:adenylyl-sulfate reductase (thioredoxin) activity"/>
    <property type="evidence" value="ECO:0007669"/>
    <property type="project" value="UniProtKB-EC"/>
</dbReference>
<dbReference type="RefSeq" id="WP_091656901.1">
    <property type="nucleotide sequence ID" value="NZ_FONT01000001.1"/>
</dbReference>
<dbReference type="Proteomes" id="UP000199516">
    <property type="component" value="Unassembled WGS sequence"/>
</dbReference>
<comment type="subcellular location">
    <subcellularLocation>
        <location evidence="7">Cytoplasm</location>
    </subcellularLocation>
</comment>
<evidence type="ECO:0000256" key="5">
    <source>
        <dbReference type="ARBA" id="ARBA00023014"/>
    </source>
</evidence>
<comment type="catalytic activity">
    <reaction evidence="7">
        <text>[thioredoxin]-disulfide + sulfite + AMP + 2 H(+) = adenosine 5'-phosphosulfate + [thioredoxin]-dithiol</text>
        <dbReference type="Rhea" id="RHEA:21976"/>
        <dbReference type="Rhea" id="RHEA-COMP:10698"/>
        <dbReference type="Rhea" id="RHEA-COMP:10700"/>
        <dbReference type="ChEBI" id="CHEBI:15378"/>
        <dbReference type="ChEBI" id="CHEBI:17359"/>
        <dbReference type="ChEBI" id="CHEBI:29950"/>
        <dbReference type="ChEBI" id="CHEBI:50058"/>
        <dbReference type="ChEBI" id="CHEBI:58243"/>
        <dbReference type="ChEBI" id="CHEBI:456215"/>
        <dbReference type="EC" id="1.8.4.10"/>
    </reaction>
</comment>
<feature type="binding site" evidence="7">
    <location>
        <position position="209"/>
    </location>
    <ligand>
        <name>[4Fe-4S] cluster</name>
        <dbReference type="ChEBI" id="CHEBI:49883"/>
    </ligand>
</feature>
<dbReference type="NCBIfam" id="NF002537">
    <property type="entry name" value="PRK02090.1"/>
    <property type="match status" value="1"/>
</dbReference>
<evidence type="ECO:0000256" key="7">
    <source>
        <dbReference type="HAMAP-Rule" id="MF_00063"/>
    </source>
</evidence>
<feature type="active site" description="Nucleophile; cysteine thiosulfonate intermediate" evidence="7">
    <location>
        <position position="232"/>
    </location>
</feature>
<dbReference type="FunFam" id="3.40.50.620:FF:000095">
    <property type="entry name" value="Phosphoadenosine phosphosulfate reductase"/>
    <property type="match status" value="1"/>
</dbReference>
<dbReference type="Gene3D" id="3.40.50.620">
    <property type="entry name" value="HUPs"/>
    <property type="match status" value="1"/>
</dbReference>
<evidence type="ECO:0000256" key="1">
    <source>
        <dbReference type="ARBA" id="ARBA00009732"/>
    </source>
</evidence>
<dbReference type="GO" id="GO:0070814">
    <property type="term" value="P:hydrogen sulfide biosynthetic process"/>
    <property type="evidence" value="ECO:0007669"/>
    <property type="project" value="UniProtKB-UniRule"/>
</dbReference>
<comment type="pathway">
    <text evidence="6 7">Sulfur metabolism; hydrogen sulfide biosynthesis; sulfite from sulfate.</text>
</comment>
<feature type="binding site" evidence="7">
    <location>
        <position position="124"/>
    </location>
    <ligand>
        <name>[4Fe-4S] cluster</name>
        <dbReference type="ChEBI" id="CHEBI:49883"/>
    </ligand>
</feature>
<dbReference type="GO" id="GO:0004604">
    <property type="term" value="F:phosphoadenylyl-sulfate reductase (thioredoxin) activity"/>
    <property type="evidence" value="ECO:0007669"/>
    <property type="project" value="UniProtKB-UniRule"/>
</dbReference>
<accession>A0A1I2A0M4</accession>
<dbReference type="GO" id="GO:0051539">
    <property type="term" value="F:4 iron, 4 sulfur cluster binding"/>
    <property type="evidence" value="ECO:0007669"/>
    <property type="project" value="UniProtKB-UniRule"/>
</dbReference>
<feature type="binding site" evidence="7">
    <location>
        <position position="123"/>
    </location>
    <ligand>
        <name>[4Fe-4S] cluster</name>
        <dbReference type="ChEBI" id="CHEBI:49883"/>
    </ligand>
</feature>
<evidence type="ECO:0000313" key="9">
    <source>
        <dbReference type="EMBL" id="SFE36290.1"/>
    </source>
</evidence>
<dbReference type="NCBIfam" id="TIGR00434">
    <property type="entry name" value="cysH"/>
    <property type="match status" value="1"/>
</dbReference>
<comment type="function">
    <text evidence="7">Catalyzes the formation of sulfite from adenosine 5'-phosphosulfate (APS) using thioredoxin as an electron donor.</text>
</comment>
<organism evidence="9 10">
    <name type="scientific">Alteribacillus iranensis</name>
    <dbReference type="NCBI Taxonomy" id="930128"/>
    <lineage>
        <taxon>Bacteria</taxon>
        <taxon>Bacillati</taxon>
        <taxon>Bacillota</taxon>
        <taxon>Bacilli</taxon>
        <taxon>Bacillales</taxon>
        <taxon>Bacillaceae</taxon>
        <taxon>Alteribacillus</taxon>
    </lineage>
</organism>
<keyword evidence="3 7" id="KW-0560">Oxidoreductase</keyword>
<comment type="cofactor">
    <cofactor evidence="7">
        <name>[4Fe-4S] cluster</name>
        <dbReference type="ChEBI" id="CHEBI:49883"/>
    </cofactor>
    <text evidence="7">Binds 1 [4Fe-4S] cluster per subunit.</text>
</comment>
<feature type="domain" description="Phosphoadenosine phosphosulphate reductase" evidence="8">
    <location>
        <begin position="40"/>
        <end position="211"/>
    </location>
</feature>
<dbReference type="GO" id="GO:0019379">
    <property type="term" value="P:sulfate assimilation, phosphoadenylyl sulfate reduction by phosphoadenylyl-sulfate reductase (thioredoxin)"/>
    <property type="evidence" value="ECO:0007669"/>
    <property type="project" value="UniProtKB-UniRule"/>
</dbReference>
<dbReference type="PANTHER" id="PTHR46509:SF1">
    <property type="entry name" value="PHOSPHOADENOSINE PHOSPHOSULFATE REDUCTASE"/>
    <property type="match status" value="1"/>
</dbReference>
<dbReference type="InterPro" id="IPR002500">
    <property type="entry name" value="PAPS_reduct_dom"/>
</dbReference>
<dbReference type="EC" id="1.8.4.10" evidence="7"/>
<keyword evidence="4 7" id="KW-0408">Iron</keyword>
<evidence type="ECO:0000256" key="6">
    <source>
        <dbReference type="ARBA" id="ARBA00024327"/>
    </source>
</evidence>
<dbReference type="CDD" id="cd23945">
    <property type="entry name" value="PAPS_reductase"/>
    <property type="match status" value="1"/>
</dbReference>
<dbReference type="HAMAP" id="MF_00063">
    <property type="entry name" value="CysH"/>
    <property type="match status" value="1"/>
</dbReference>
<evidence type="ECO:0000256" key="2">
    <source>
        <dbReference type="ARBA" id="ARBA00022490"/>
    </source>
</evidence>
<dbReference type="GO" id="GO:0005737">
    <property type="term" value="C:cytoplasm"/>
    <property type="evidence" value="ECO:0007669"/>
    <property type="project" value="UniProtKB-SubCell"/>
</dbReference>
<protein>
    <recommendedName>
        <fullName evidence="7">Adenosine 5'-phosphosulfate reductase</fullName>
        <shortName evidence="7">APS reductase</shortName>
        <ecNumber evidence="7">1.8.4.10</ecNumber>
    </recommendedName>
    <alternativeName>
        <fullName evidence="7">5'-adenylylsulfate reductase</fullName>
    </alternativeName>
    <alternativeName>
        <fullName evidence="7">Thioredoxin-dependent 5'-adenylylsulfate reductase</fullName>
    </alternativeName>
</protein>
<keyword evidence="2 7" id="KW-0963">Cytoplasm</keyword>
<proteinExistence type="inferred from homology"/>
<sequence length="236" mass="27412">MSIVYSDSVYKECDQINETELQEKTAIDILRWAYGMYDDNIVYACSLGAEGMVLLDLISKVQPGANVIFLDTEFHFQETYQLLEKVQKRFSQLSIHVVKPRISQDEQSKQYGDELWKKDPDTCCSLRKMMPLEKELAHYDAWISGLRREQSPSRKNTQFINPDARFKSIKVCPLIHWTWDDVWAYITTHDLPYNTLHDQNYPSIGCFHCTTAVTDGEDGRNGRWKGMGKTECGLHR</sequence>
<evidence type="ECO:0000259" key="8">
    <source>
        <dbReference type="Pfam" id="PF01507"/>
    </source>
</evidence>
<gene>
    <name evidence="7" type="primary">cysH</name>
    <name evidence="9" type="ORF">SAMN05192532_101506</name>
</gene>
<dbReference type="InterPro" id="IPR004511">
    <property type="entry name" value="PAPS/APS_Rdtase"/>
</dbReference>
<comment type="similarity">
    <text evidence="1 7">Belongs to the PAPS reductase family. CysH subfamily.</text>
</comment>
<evidence type="ECO:0000256" key="3">
    <source>
        <dbReference type="ARBA" id="ARBA00023002"/>
    </source>
</evidence>
<dbReference type="PANTHER" id="PTHR46509">
    <property type="entry name" value="PHOSPHOADENOSINE PHOSPHOSULFATE REDUCTASE"/>
    <property type="match status" value="1"/>
</dbReference>
<dbReference type="AlphaFoldDB" id="A0A1I2A0M4"/>
<evidence type="ECO:0000256" key="4">
    <source>
        <dbReference type="ARBA" id="ARBA00023004"/>
    </source>
</evidence>
<dbReference type="PIRSF" id="PIRSF000857">
    <property type="entry name" value="PAPS_reductase"/>
    <property type="match status" value="1"/>
</dbReference>
<keyword evidence="10" id="KW-1185">Reference proteome</keyword>
<feature type="binding site" evidence="7">
    <location>
        <position position="206"/>
    </location>
    <ligand>
        <name>[4Fe-4S] cluster</name>
        <dbReference type="ChEBI" id="CHEBI:49883"/>
    </ligand>
</feature>
<reference evidence="9 10" key="1">
    <citation type="submission" date="2016-10" db="EMBL/GenBank/DDBJ databases">
        <authorList>
            <person name="de Groot N.N."/>
        </authorList>
    </citation>
    <scope>NUCLEOTIDE SEQUENCE [LARGE SCALE GENOMIC DNA]</scope>
    <source>
        <strain evidence="9 10">DSM 23995</strain>
    </source>
</reference>
<dbReference type="OrthoDB" id="9772604at2"/>